<dbReference type="Gene3D" id="3.30.70.3460">
    <property type="match status" value="1"/>
</dbReference>
<feature type="domain" description="Siroheme decarboxylase AsnC-like ligand binding" evidence="7">
    <location>
        <begin position="65"/>
        <end position="151"/>
    </location>
</feature>
<dbReference type="Pfam" id="PF22451">
    <property type="entry name" value="NirdL-like_HTH"/>
    <property type="match status" value="1"/>
</dbReference>
<dbReference type="InterPro" id="IPR053953">
    <property type="entry name" value="NirdL-like_HTH"/>
</dbReference>
<evidence type="ECO:0000259" key="7">
    <source>
        <dbReference type="Pfam" id="PF17805"/>
    </source>
</evidence>
<evidence type="ECO:0000256" key="6">
    <source>
        <dbReference type="ARBA" id="ARBA00048470"/>
    </source>
</evidence>
<dbReference type="SMR" id="A0AA94HQI3"/>
<dbReference type="GO" id="GO:0003677">
    <property type="term" value="F:DNA binding"/>
    <property type="evidence" value="ECO:0007669"/>
    <property type="project" value="UniProtKB-KW"/>
</dbReference>
<keyword evidence="9" id="KW-0238">DNA-binding</keyword>
<evidence type="ECO:0000256" key="5">
    <source>
        <dbReference type="ARBA" id="ARBA00023471"/>
    </source>
</evidence>
<dbReference type="AlphaFoldDB" id="A0AA94HQI3"/>
<comment type="caution">
    <text evidence="9">The sequence shown here is derived from an EMBL/GenBank/DDBJ whole genome shotgun (WGS) entry which is preliminary data.</text>
</comment>
<dbReference type="EC" id="4.1.1.111" evidence="5"/>
<dbReference type="GO" id="GO:0006783">
    <property type="term" value="P:heme biosynthetic process"/>
    <property type="evidence" value="ECO:0007669"/>
    <property type="project" value="UniProtKB-KW"/>
</dbReference>
<keyword evidence="2" id="KW-0350">Heme biosynthesis</keyword>
<evidence type="ECO:0000256" key="4">
    <source>
        <dbReference type="ARBA" id="ARBA00023457"/>
    </source>
</evidence>
<proteinExistence type="inferred from homology"/>
<dbReference type="GO" id="GO:0016829">
    <property type="term" value="F:lyase activity"/>
    <property type="evidence" value="ECO:0007669"/>
    <property type="project" value="UniProtKB-KW"/>
</dbReference>
<protein>
    <recommendedName>
        <fullName evidence="5">siroheme decarboxylase</fullName>
        <ecNumber evidence="5">4.1.1.111</ecNumber>
    </recommendedName>
</protein>
<evidence type="ECO:0000313" key="10">
    <source>
        <dbReference type="Proteomes" id="UP000182680"/>
    </source>
</evidence>
<dbReference type="InterPro" id="IPR036390">
    <property type="entry name" value="WH_DNA-bd_sf"/>
</dbReference>
<dbReference type="PANTHER" id="PTHR43413:SF1">
    <property type="entry name" value="SIROHEME DECARBOXYLASE NIRL SUBUNIT"/>
    <property type="match status" value="1"/>
</dbReference>
<sequence>MSHQFSPEEQAVLRIVQANLPDSLTPYADLAEQAGMTEAQVLELLGRLKASGAIRRFGASIKHQKTGWTHNAMVAWKVTPDQVDDCGRKAAEHSHISHVYYRPSSAPDWPYEMYTMIHGRSEAECLGVVEDVKRTTSLKEHAILRSLKELKKTSMTYFT</sequence>
<accession>A0AA94HQI3</accession>
<comment type="similarity">
    <text evidence="4">Belongs to the Ahb/Nir family.</text>
</comment>
<comment type="pathway">
    <text evidence="1">Porphyrin-containing compound metabolism; protoheme biosynthesis.</text>
</comment>
<name>A0AA94HQI3_DESDE</name>
<gene>
    <name evidence="9" type="ORF">SAMN02910291_00078</name>
</gene>
<dbReference type="Pfam" id="PF17805">
    <property type="entry name" value="AsnC_trans_reg2"/>
    <property type="match status" value="1"/>
</dbReference>
<organism evidence="9 10">
    <name type="scientific">Desulfovibrio desulfuricans</name>
    <dbReference type="NCBI Taxonomy" id="876"/>
    <lineage>
        <taxon>Bacteria</taxon>
        <taxon>Pseudomonadati</taxon>
        <taxon>Thermodesulfobacteriota</taxon>
        <taxon>Desulfovibrionia</taxon>
        <taxon>Desulfovibrionales</taxon>
        <taxon>Desulfovibrionaceae</taxon>
        <taxon>Desulfovibrio</taxon>
    </lineage>
</organism>
<dbReference type="RefSeq" id="WP_012625638.1">
    <property type="nucleotide sequence ID" value="NZ_FPIW01000002.1"/>
</dbReference>
<comment type="catalytic activity">
    <reaction evidence="6">
        <text>siroheme + 2 H(+) = 12,18-didecarboxysiroheme + 2 CO2</text>
        <dbReference type="Rhea" id="RHEA:19093"/>
        <dbReference type="ChEBI" id="CHEBI:15378"/>
        <dbReference type="ChEBI" id="CHEBI:16526"/>
        <dbReference type="ChEBI" id="CHEBI:60052"/>
        <dbReference type="ChEBI" id="CHEBI:140497"/>
        <dbReference type="EC" id="4.1.1.111"/>
    </reaction>
</comment>
<evidence type="ECO:0000313" key="9">
    <source>
        <dbReference type="EMBL" id="SFW12269.1"/>
    </source>
</evidence>
<dbReference type="PANTHER" id="PTHR43413">
    <property type="entry name" value="TRANSCRIPTIONAL REGULATOR, ASNC FAMILY"/>
    <property type="match status" value="1"/>
</dbReference>
<dbReference type="InterPro" id="IPR040523">
    <property type="entry name" value="AsnC_trans_reg2"/>
</dbReference>
<keyword evidence="3" id="KW-0456">Lyase</keyword>
<evidence type="ECO:0000256" key="1">
    <source>
        <dbReference type="ARBA" id="ARBA00004744"/>
    </source>
</evidence>
<evidence type="ECO:0000259" key="8">
    <source>
        <dbReference type="Pfam" id="PF22451"/>
    </source>
</evidence>
<dbReference type="EMBL" id="FPIW01000002">
    <property type="protein sequence ID" value="SFW12269.1"/>
    <property type="molecule type" value="Genomic_DNA"/>
</dbReference>
<evidence type="ECO:0000256" key="3">
    <source>
        <dbReference type="ARBA" id="ARBA00023239"/>
    </source>
</evidence>
<dbReference type="SUPFAM" id="SSF46785">
    <property type="entry name" value="Winged helix' DNA-binding domain"/>
    <property type="match status" value="1"/>
</dbReference>
<dbReference type="InterPro" id="IPR050684">
    <property type="entry name" value="HTH-Siroheme_Decarb"/>
</dbReference>
<evidence type="ECO:0000256" key="2">
    <source>
        <dbReference type="ARBA" id="ARBA00023133"/>
    </source>
</evidence>
<dbReference type="OMA" id="MTVWDVD"/>
<dbReference type="Proteomes" id="UP000182680">
    <property type="component" value="Unassembled WGS sequence"/>
</dbReference>
<reference evidence="10" key="1">
    <citation type="submission" date="2016-11" db="EMBL/GenBank/DDBJ databases">
        <authorList>
            <person name="Jaros S."/>
            <person name="Januszkiewicz K."/>
            <person name="Wedrychowicz H."/>
        </authorList>
    </citation>
    <scope>NUCLEOTIDE SEQUENCE [LARGE SCALE GENOMIC DNA]</scope>
    <source>
        <strain evidence="10">DSM 7057</strain>
    </source>
</reference>
<feature type="domain" description="Siroheme decarboxylase NirL-like HTH" evidence="8">
    <location>
        <begin position="9"/>
        <end position="55"/>
    </location>
</feature>